<feature type="domain" description="Peptidase S9 prolyl oligopeptidase catalytic" evidence="2">
    <location>
        <begin position="64"/>
        <end position="258"/>
    </location>
</feature>
<dbReference type="STRING" id="1246626.BleG1_2795"/>
<dbReference type="PANTHER" id="PTHR42776">
    <property type="entry name" value="SERINE PEPTIDASE S9 FAMILY MEMBER"/>
    <property type="match status" value="1"/>
</dbReference>
<dbReference type="PANTHER" id="PTHR42776:SF27">
    <property type="entry name" value="DIPEPTIDYL PEPTIDASE FAMILY MEMBER 6"/>
    <property type="match status" value="1"/>
</dbReference>
<evidence type="ECO:0000313" key="3">
    <source>
        <dbReference type="EMBL" id="AIC95360.1"/>
    </source>
</evidence>
<dbReference type="Pfam" id="PF00326">
    <property type="entry name" value="Peptidase_S9"/>
    <property type="match status" value="1"/>
</dbReference>
<keyword evidence="4" id="KW-1185">Reference proteome</keyword>
<dbReference type="PATRIC" id="fig|1246626.3.peg.2788"/>
<name>A0A060M013_9BACI</name>
<dbReference type="InterPro" id="IPR029058">
    <property type="entry name" value="AB_hydrolase_fold"/>
</dbReference>
<dbReference type="GO" id="GO:0006508">
    <property type="term" value="P:proteolysis"/>
    <property type="evidence" value="ECO:0007669"/>
    <property type="project" value="InterPro"/>
</dbReference>
<dbReference type="RefSeq" id="WP_038482108.1">
    <property type="nucleotide sequence ID" value="NZ_CP003923.1"/>
</dbReference>
<dbReference type="SUPFAM" id="SSF53474">
    <property type="entry name" value="alpha/beta-Hydrolases"/>
    <property type="match status" value="1"/>
</dbReference>
<dbReference type="InterPro" id="IPR001375">
    <property type="entry name" value="Peptidase_S9_cat"/>
</dbReference>
<dbReference type="Proteomes" id="UP000027142">
    <property type="component" value="Chromosome"/>
</dbReference>
<keyword evidence="1" id="KW-0378">Hydrolase</keyword>
<dbReference type="AlphaFoldDB" id="A0A060M013"/>
<proteinExistence type="predicted"/>
<dbReference type="Gene3D" id="3.40.50.1820">
    <property type="entry name" value="alpha/beta hydrolase"/>
    <property type="match status" value="1"/>
</dbReference>
<sequence length="261" mass="30113">MIIEKIRVPSPSRKIHLFEVTYKSNDLNVIGLMAEPINETELPGLLYLRGGIKTVGMVRHQRIIQWASEGFVVFAPYYRGNRGGEGREDFCGDDRFDAINGFDLLEQHPFVASEKGIHVVGFSRGGIMALWTGLYRPQTKTVTSWNGITDMVLTYEERIDLRKMMKRVIGGTPWKYPDRYEARTPLKHLHSFSPELLLIHGEKDQHVSNEHVYQLLDSIPEARQQQVETWLFPNYEHHFPARAQAAILKKAAIWMQKKSRP</sequence>
<accession>A0A060M013</accession>
<dbReference type="HOGENOM" id="CLU_068621_0_0_9"/>
<organism evidence="3 4">
    <name type="scientific">Shouchella lehensis G1</name>
    <dbReference type="NCBI Taxonomy" id="1246626"/>
    <lineage>
        <taxon>Bacteria</taxon>
        <taxon>Bacillati</taxon>
        <taxon>Bacillota</taxon>
        <taxon>Bacilli</taxon>
        <taxon>Bacillales</taxon>
        <taxon>Bacillaceae</taxon>
        <taxon>Shouchella</taxon>
    </lineage>
</organism>
<dbReference type="OrthoDB" id="9812921at2"/>
<evidence type="ECO:0000259" key="2">
    <source>
        <dbReference type="Pfam" id="PF00326"/>
    </source>
</evidence>
<gene>
    <name evidence="3" type="ORF">BleG1_2795</name>
</gene>
<dbReference type="eggNOG" id="COG1506">
    <property type="taxonomic scope" value="Bacteria"/>
</dbReference>
<reference evidence="3 4" key="1">
    <citation type="journal article" date="2014" name="Gene">
        <title>A comparative genomic analysis of the alkalitolerant soil bacterium Bacillus lehensis G1.</title>
        <authorList>
            <person name="Noor Y.M."/>
            <person name="Samsulrizal N.H."/>
            <person name="Jema'on N.A."/>
            <person name="Low K.O."/>
            <person name="Ramli A.N."/>
            <person name="Alias N.I."/>
            <person name="Damis S.I."/>
            <person name="Fuzi S.F."/>
            <person name="Isa M.N."/>
            <person name="Murad A.M."/>
            <person name="Raih M.F."/>
            <person name="Bakar F.D."/>
            <person name="Najimudin N."/>
            <person name="Mahadi N.M."/>
            <person name="Illias R.M."/>
        </authorList>
    </citation>
    <scope>NUCLEOTIDE SEQUENCE [LARGE SCALE GENOMIC DNA]</scope>
    <source>
        <strain evidence="3 4">G1</strain>
    </source>
</reference>
<evidence type="ECO:0000256" key="1">
    <source>
        <dbReference type="ARBA" id="ARBA00022801"/>
    </source>
</evidence>
<protein>
    <submittedName>
        <fullName evidence="3">Peptidase</fullName>
    </submittedName>
</protein>
<dbReference type="KEGG" id="ble:BleG1_2795"/>
<dbReference type="GO" id="GO:0004252">
    <property type="term" value="F:serine-type endopeptidase activity"/>
    <property type="evidence" value="ECO:0007669"/>
    <property type="project" value="TreeGrafter"/>
</dbReference>
<evidence type="ECO:0000313" key="4">
    <source>
        <dbReference type="Proteomes" id="UP000027142"/>
    </source>
</evidence>
<dbReference type="EMBL" id="CP003923">
    <property type="protein sequence ID" value="AIC95360.1"/>
    <property type="molecule type" value="Genomic_DNA"/>
</dbReference>